<dbReference type="EMBL" id="BMWD01000008">
    <property type="protein sequence ID" value="GGX59088.1"/>
    <property type="molecule type" value="Genomic_DNA"/>
</dbReference>
<dbReference type="AlphaFoldDB" id="A0A918KDM7"/>
<reference evidence="3" key="1">
    <citation type="journal article" date="2014" name="Int. J. Syst. Evol. Microbiol.">
        <title>Complete genome sequence of Corynebacterium casei LMG S-19264T (=DSM 44701T), isolated from a smear-ripened cheese.</title>
        <authorList>
            <consortium name="US DOE Joint Genome Institute (JGI-PGF)"/>
            <person name="Walter F."/>
            <person name="Albersmeier A."/>
            <person name="Kalinowski J."/>
            <person name="Ruckert C."/>
        </authorList>
    </citation>
    <scope>NUCLEOTIDE SEQUENCE</scope>
    <source>
        <strain evidence="3">JCM 4956</strain>
    </source>
</reference>
<gene>
    <name evidence="3" type="ORF">GCM10010515_28650</name>
</gene>
<feature type="transmembrane region" description="Helical" evidence="2">
    <location>
        <begin position="206"/>
        <end position="229"/>
    </location>
</feature>
<feature type="transmembrane region" description="Helical" evidence="2">
    <location>
        <begin position="85"/>
        <end position="103"/>
    </location>
</feature>
<feature type="transmembrane region" description="Helical" evidence="2">
    <location>
        <begin position="55"/>
        <end position="73"/>
    </location>
</feature>
<sequence length="590" mass="64075">MVTDGADEVEAADPAGEPVPTAGAVGAEEADGDEGPRGDEGARGWRARHPRAARTLTRTATGLAAAFVFFALLMPNEPDRFALGYFTRIPVEAIIASALLIVLPRRLRTAAAVLGGLGLGLLTVLNLLDLGFNEFLGRGFNLVLDWILFDDARAYLEDSMGRAGAIGVVVLVLVLIAAVLTLTVLSVLRLTRLLVRNTGRATRATLVAGTVWVACSALGVQFLGVQFAARNTAGAVNDRVERVQSTLKDEAAFAKEAREDDFARTPGSELLTGLRGKDVIIGFIESYGRSAIEDEPMASGVDATLGDKTEELRAAGFSARSGWLTSATYGGSSWLGHSTFLSGLWINNQARYRTVTAGEHLTLTGAFQRTGAWRTVGIMPGVQKNWPEGKFYGLDTVYDSRELGYQGPKFSWSTMPDQYTLTAFERLEHGRKQSKPLMSEIILTSSHQPWAPIPRTIPWDQVGDGSVYDEIQKAGRKPADVFYDSGRAKEEYGKSIQYSVTSLIDYVVKYGDKDTVLVFLGDHQPMAKVSGNHASRDVPVSIVAHDPSVLDRIDDWGWTDGLKPAGDAPVWRMDKFRDRFLTAYGSTPRP</sequence>
<comment type="caution">
    <text evidence="3">The sequence shown here is derived from an EMBL/GenBank/DDBJ whole genome shotgun (WGS) entry which is preliminary data.</text>
</comment>
<dbReference type="InterPro" id="IPR017850">
    <property type="entry name" value="Alkaline_phosphatase_core_sf"/>
</dbReference>
<evidence type="ECO:0000313" key="3">
    <source>
        <dbReference type="EMBL" id="GGX59088.1"/>
    </source>
</evidence>
<feature type="compositionally biased region" description="Acidic residues" evidence="1">
    <location>
        <begin position="1"/>
        <end position="11"/>
    </location>
</feature>
<keyword evidence="4" id="KW-1185">Reference proteome</keyword>
<evidence type="ECO:0008006" key="5">
    <source>
        <dbReference type="Google" id="ProtNLM"/>
    </source>
</evidence>
<feature type="region of interest" description="Disordered" evidence="1">
    <location>
        <begin position="1"/>
        <end position="48"/>
    </location>
</feature>
<keyword evidence="2" id="KW-1133">Transmembrane helix</keyword>
<protein>
    <recommendedName>
        <fullName evidence="5">CDP-alcohol phosphatidyltransferase</fullName>
    </recommendedName>
</protein>
<accession>A0A918KDM7</accession>
<feature type="compositionally biased region" description="Basic and acidic residues" evidence="1">
    <location>
        <begin position="34"/>
        <end position="43"/>
    </location>
</feature>
<keyword evidence="2" id="KW-0812">Transmembrane</keyword>
<organism evidence="3 4">
    <name type="scientific">Streptomyces fructofermentans</name>
    <dbReference type="NCBI Taxonomy" id="152141"/>
    <lineage>
        <taxon>Bacteria</taxon>
        <taxon>Bacillati</taxon>
        <taxon>Actinomycetota</taxon>
        <taxon>Actinomycetes</taxon>
        <taxon>Kitasatosporales</taxon>
        <taxon>Streptomycetaceae</taxon>
        <taxon>Streptomyces</taxon>
    </lineage>
</organism>
<feature type="transmembrane region" description="Helical" evidence="2">
    <location>
        <begin position="110"/>
        <end position="128"/>
    </location>
</feature>
<evidence type="ECO:0000256" key="2">
    <source>
        <dbReference type="SAM" id="Phobius"/>
    </source>
</evidence>
<evidence type="ECO:0000313" key="4">
    <source>
        <dbReference type="Proteomes" id="UP000645555"/>
    </source>
</evidence>
<dbReference type="Proteomes" id="UP000645555">
    <property type="component" value="Unassembled WGS sequence"/>
</dbReference>
<proteinExistence type="predicted"/>
<dbReference type="SUPFAM" id="SSF53649">
    <property type="entry name" value="Alkaline phosphatase-like"/>
    <property type="match status" value="1"/>
</dbReference>
<dbReference type="Gene3D" id="3.40.720.10">
    <property type="entry name" value="Alkaline Phosphatase, subunit A"/>
    <property type="match status" value="1"/>
</dbReference>
<keyword evidence="2" id="KW-0472">Membrane</keyword>
<feature type="transmembrane region" description="Helical" evidence="2">
    <location>
        <begin position="163"/>
        <end position="185"/>
    </location>
</feature>
<evidence type="ECO:0000256" key="1">
    <source>
        <dbReference type="SAM" id="MobiDB-lite"/>
    </source>
</evidence>
<name>A0A918KDM7_9ACTN</name>
<reference evidence="3" key="2">
    <citation type="submission" date="2020-09" db="EMBL/GenBank/DDBJ databases">
        <authorList>
            <person name="Sun Q."/>
            <person name="Ohkuma M."/>
        </authorList>
    </citation>
    <scope>NUCLEOTIDE SEQUENCE</scope>
    <source>
        <strain evidence="3">JCM 4956</strain>
    </source>
</reference>
<dbReference type="RefSeq" id="WP_308434787.1">
    <property type="nucleotide sequence ID" value="NZ_BMWD01000008.1"/>
</dbReference>